<reference evidence="12" key="2">
    <citation type="submission" date="2015-06" db="UniProtKB">
        <authorList>
            <consortium name="EnsemblMetazoa"/>
        </authorList>
    </citation>
    <scope>IDENTIFICATION</scope>
</reference>
<feature type="transmembrane region" description="Helical" evidence="10">
    <location>
        <begin position="263"/>
        <end position="287"/>
    </location>
</feature>
<name>T1KQS6_TETUR</name>
<evidence type="ECO:0000256" key="8">
    <source>
        <dbReference type="ARBA" id="ARBA00023224"/>
    </source>
</evidence>
<dbReference type="OrthoDB" id="5975505at2759"/>
<evidence type="ECO:0000259" key="11">
    <source>
        <dbReference type="PROSITE" id="PS50262"/>
    </source>
</evidence>
<dbReference type="Proteomes" id="UP000015104">
    <property type="component" value="Unassembled WGS sequence"/>
</dbReference>
<dbReference type="CDD" id="cd14993">
    <property type="entry name" value="7tmA_CCKR-like"/>
    <property type="match status" value="1"/>
</dbReference>
<dbReference type="SMART" id="SM01381">
    <property type="entry name" value="7TM_GPCR_Srsx"/>
    <property type="match status" value="1"/>
</dbReference>
<dbReference type="InterPro" id="IPR000611">
    <property type="entry name" value="NPY_rcpt"/>
</dbReference>
<dbReference type="PANTHER" id="PTHR45695">
    <property type="entry name" value="LEUCOKININ RECEPTOR-RELATED"/>
    <property type="match status" value="1"/>
</dbReference>
<feature type="transmembrane region" description="Helical" evidence="10">
    <location>
        <begin position="199"/>
        <end position="224"/>
    </location>
</feature>
<dbReference type="InterPro" id="IPR017452">
    <property type="entry name" value="GPCR_Rhodpsn_7TM"/>
</dbReference>
<protein>
    <recommendedName>
        <fullName evidence="11">G-protein coupled receptors family 1 profile domain-containing protein</fullName>
    </recommendedName>
</protein>
<evidence type="ECO:0000256" key="4">
    <source>
        <dbReference type="ARBA" id="ARBA00022989"/>
    </source>
</evidence>
<keyword evidence="8 9" id="KW-0807">Transducer</keyword>
<sequence length="386" mass="44043">MISDSDSDNSASTDDSVNFNQFNPEKWLRYSSSVSLLYCLAYTIVFILGIVGNSAVVAVVFRSPRMRTVTNYFIVNLALADILVLLFCLPPTLLGHLFIPWILGLFMCKAVSYLQGVAVSASINTLVAVSVDRFLAICYPLKCQMSRKCARRMIIIIWLFSLAIAFPWALYFTLHPIPETHSEMMLCIESWPDELSERLYFLTANLLLCYLIPLTVITCCYIAIWLKVWRRHIPGEKGIKTGKNLNTQMDLVMQRSKLKVAKMMIVVVVIFVISWLPLYIIFARLKLGGVIEENSIEEKIFMTMTPIAQWLGASNSCINPILYAFFHKKYRKGFAAIVKSRKCCGAVRYESSISTYYNRNTTQRSTRYTARVDTQCEYINSIATMR</sequence>
<evidence type="ECO:0000256" key="2">
    <source>
        <dbReference type="ARBA" id="ARBA00010663"/>
    </source>
</evidence>
<feature type="transmembrane region" description="Helical" evidence="10">
    <location>
        <begin position="73"/>
        <end position="99"/>
    </location>
</feature>
<accession>T1KQS6</accession>
<keyword evidence="3 9" id="KW-0812">Transmembrane</keyword>
<reference evidence="13" key="1">
    <citation type="submission" date="2011-08" db="EMBL/GenBank/DDBJ databases">
        <authorList>
            <person name="Rombauts S."/>
        </authorList>
    </citation>
    <scope>NUCLEOTIDE SEQUENCE</scope>
    <source>
        <strain evidence="13">London</strain>
    </source>
</reference>
<keyword evidence="4 10" id="KW-1133">Transmembrane helix</keyword>
<dbReference type="GO" id="GO:0004983">
    <property type="term" value="F:neuropeptide Y receptor activity"/>
    <property type="evidence" value="ECO:0007669"/>
    <property type="project" value="InterPro"/>
</dbReference>
<keyword evidence="5 9" id="KW-0297">G-protein coupled receptor</keyword>
<dbReference type="EnsemblMetazoa" id="tetur18g00990.1">
    <property type="protein sequence ID" value="tetur18g00990.1"/>
    <property type="gene ID" value="tetur18g00990"/>
</dbReference>
<dbReference type="KEGG" id="tut:107366360"/>
<feature type="domain" description="G-protein coupled receptors family 1 profile" evidence="11">
    <location>
        <begin position="52"/>
        <end position="323"/>
    </location>
</feature>
<comment type="similarity">
    <text evidence="2 9">Belongs to the G-protein coupled receptor 1 family.</text>
</comment>
<evidence type="ECO:0000256" key="1">
    <source>
        <dbReference type="ARBA" id="ARBA00004141"/>
    </source>
</evidence>
<proteinExistence type="inferred from homology"/>
<dbReference type="STRING" id="32264.T1KQS6"/>
<keyword evidence="13" id="KW-1185">Reference proteome</keyword>
<gene>
    <name evidence="12" type="primary">107366360</name>
</gene>
<evidence type="ECO:0000256" key="10">
    <source>
        <dbReference type="SAM" id="Phobius"/>
    </source>
</evidence>
<evidence type="ECO:0000256" key="5">
    <source>
        <dbReference type="ARBA" id="ARBA00023040"/>
    </source>
</evidence>
<keyword evidence="6 10" id="KW-0472">Membrane</keyword>
<dbReference type="PROSITE" id="PS50262">
    <property type="entry name" value="G_PROTEIN_RECEP_F1_2"/>
    <property type="match status" value="1"/>
</dbReference>
<dbReference type="GO" id="GO:0005886">
    <property type="term" value="C:plasma membrane"/>
    <property type="evidence" value="ECO:0007669"/>
    <property type="project" value="TreeGrafter"/>
</dbReference>
<dbReference type="PRINTS" id="PR00237">
    <property type="entry name" value="GPCRRHODOPSN"/>
</dbReference>
<dbReference type="InterPro" id="IPR000276">
    <property type="entry name" value="GPCR_Rhodpsn"/>
</dbReference>
<dbReference type="Pfam" id="PF00001">
    <property type="entry name" value="7tm_1"/>
    <property type="match status" value="1"/>
</dbReference>
<feature type="transmembrane region" description="Helical" evidence="10">
    <location>
        <begin position="35"/>
        <end position="61"/>
    </location>
</feature>
<dbReference type="PROSITE" id="PS00237">
    <property type="entry name" value="G_PROTEIN_RECEP_F1_1"/>
    <property type="match status" value="1"/>
</dbReference>
<evidence type="ECO:0000256" key="3">
    <source>
        <dbReference type="ARBA" id="ARBA00022692"/>
    </source>
</evidence>
<dbReference type="HOGENOM" id="CLU_009579_6_1_1"/>
<dbReference type="FunFam" id="1.20.1070.10:FF:000291">
    <property type="entry name" value="Predicted protein"/>
    <property type="match status" value="1"/>
</dbReference>
<dbReference type="AlphaFoldDB" id="T1KQS6"/>
<feature type="transmembrane region" description="Helical" evidence="10">
    <location>
        <begin position="119"/>
        <end position="141"/>
    </location>
</feature>
<keyword evidence="7 9" id="KW-0675">Receptor</keyword>
<evidence type="ECO:0000313" key="13">
    <source>
        <dbReference type="Proteomes" id="UP000015104"/>
    </source>
</evidence>
<evidence type="ECO:0000256" key="7">
    <source>
        <dbReference type="ARBA" id="ARBA00023170"/>
    </source>
</evidence>
<dbReference type="OMA" id="AIFLCCY"/>
<comment type="subcellular location">
    <subcellularLocation>
        <location evidence="1">Membrane</location>
        <topology evidence="1">Multi-pass membrane protein</topology>
    </subcellularLocation>
</comment>
<dbReference type="eggNOG" id="KOG3656">
    <property type="taxonomic scope" value="Eukaryota"/>
</dbReference>
<feature type="transmembrane region" description="Helical" evidence="10">
    <location>
        <begin position="153"/>
        <end position="174"/>
    </location>
</feature>
<dbReference type="PANTHER" id="PTHR45695:SF15">
    <property type="entry name" value="OPSIN RH2"/>
    <property type="match status" value="1"/>
</dbReference>
<evidence type="ECO:0000256" key="6">
    <source>
        <dbReference type="ARBA" id="ARBA00023136"/>
    </source>
</evidence>
<dbReference type="SUPFAM" id="SSF81321">
    <property type="entry name" value="Family A G protein-coupled receptor-like"/>
    <property type="match status" value="1"/>
</dbReference>
<evidence type="ECO:0000313" key="12">
    <source>
        <dbReference type="EnsemblMetazoa" id="tetur18g00990.1"/>
    </source>
</evidence>
<organism evidence="12 13">
    <name type="scientific">Tetranychus urticae</name>
    <name type="common">Two-spotted spider mite</name>
    <dbReference type="NCBI Taxonomy" id="32264"/>
    <lineage>
        <taxon>Eukaryota</taxon>
        <taxon>Metazoa</taxon>
        <taxon>Ecdysozoa</taxon>
        <taxon>Arthropoda</taxon>
        <taxon>Chelicerata</taxon>
        <taxon>Arachnida</taxon>
        <taxon>Acari</taxon>
        <taxon>Acariformes</taxon>
        <taxon>Trombidiformes</taxon>
        <taxon>Prostigmata</taxon>
        <taxon>Eleutherengona</taxon>
        <taxon>Raphignathae</taxon>
        <taxon>Tetranychoidea</taxon>
        <taxon>Tetranychidae</taxon>
        <taxon>Tetranychus</taxon>
    </lineage>
</organism>
<evidence type="ECO:0000256" key="9">
    <source>
        <dbReference type="RuleBase" id="RU000688"/>
    </source>
</evidence>
<dbReference type="EMBL" id="CAEY01000380">
    <property type="status" value="NOT_ANNOTATED_CDS"/>
    <property type="molecule type" value="Genomic_DNA"/>
</dbReference>
<feature type="transmembrane region" description="Helical" evidence="10">
    <location>
        <begin position="307"/>
        <end position="326"/>
    </location>
</feature>
<dbReference type="PRINTS" id="PR01012">
    <property type="entry name" value="NRPEPTIDEYR"/>
</dbReference>
<dbReference type="Gene3D" id="1.20.1070.10">
    <property type="entry name" value="Rhodopsin 7-helix transmembrane proteins"/>
    <property type="match status" value="1"/>
</dbReference>